<dbReference type="VEuPathDB" id="FungiDB:A9K55_004866"/>
<dbReference type="Pfam" id="PF26113">
    <property type="entry name" value="GH16_XgeA"/>
    <property type="match status" value="1"/>
</dbReference>
<dbReference type="InterPro" id="IPR000757">
    <property type="entry name" value="Beta-glucanase-like"/>
</dbReference>
<evidence type="ECO:0000313" key="4">
    <source>
        <dbReference type="Proteomes" id="UP000323067"/>
    </source>
</evidence>
<accession>A0A2H4SM52</accession>
<protein>
    <submittedName>
        <fullName evidence="3">Concanavalin A-like lectin glucanase</fullName>
    </submittedName>
</protein>
<gene>
    <name evidence="3" type="ORF">A9K55_004866</name>
</gene>
<evidence type="ECO:0000259" key="2">
    <source>
        <dbReference type="PROSITE" id="PS51762"/>
    </source>
</evidence>
<dbReference type="OrthoDB" id="192832at2759"/>
<dbReference type="PANTHER" id="PTHR10963:SF24">
    <property type="entry name" value="GLYCOSIDASE C21B10.07-RELATED"/>
    <property type="match status" value="1"/>
</dbReference>
<dbReference type="CDD" id="cd02181">
    <property type="entry name" value="GH16_fungal_Lam16A_glucanase"/>
    <property type="match status" value="1"/>
</dbReference>
<name>A0A2H4SM52_CORMI</name>
<dbReference type="AlphaFoldDB" id="A0A2H4SM52"/>
<dbReference type="PANTHER" id="PTHR10963">
    <property type="entry name" value="GLYCOSYL HYDROLASE-RELATED"/>
    <property type="match status" value="1"/>
</dbReference>
<organism evidence="3 4">
    <name type="scientific">Cordyceps militaris</name>
    <name type="common">Caterpillar fungus</name>
    <name type="synonym">Clavaria militaris</name>
    <dbReference type="NCBI Taxonomy" id="73501"/>
    <lineage>
        <taxon>Eukaryota</taxon>
        <taxon>Fungi</taxon>
        <taxon>Dikarya</taxon>
        <taxon>Ascomycota</taxon>
        <taxon>Pezizomycotina</taxon>
        <taxon>Sordariomycetes</taxon>
        <taxon>Hypocreomycetidae</taxon>
        <taxon>Hypocreales</taxon>
        <taxon>Cordycipitaceae</taxon>
        <taxon>Cordyceps</taxon>
    </lineage>
</organism>
<evidence type="ECO:0000313" key="3">
    <source>
        <dbReference type="EMBL" id="ATY64187.1"/>
    </source>
</evidence>
<dbReference type="VEuPathDB" id="FungiDB:CCM_01469"/>
<dbReference type="GO" id="GO:0004553">
    <property type="term" value="F:hydrolase activity, hydrolyzing O-glycosyl compounds"/>
    <property type="evidence" value="ECO:0007669"/>
    <property type="project" value="InterPro"/>
</dbReference>
<evidence type="ECO:0000256" key="1">
    <source>
        <dbReference type="SAM" id="SignalP"/>
    </source>
</evidence>
<keyword evidence="1" id="KW-0732">Signal</keyword>
<dbReference type="SUPFAM" id="SSF49899">
    <property type="entry name" value="Concanavalin A-like lectins/glucanases"/>
    <property type="match status" value="1"/>
</dbReference>
<dbReference type="GO" id="GO:0009251">
    <property type="term" value="P:glucan catabolic process"/>
    <property type="evidence" value="ECO:0007669"/>
    <property type="project" value="TreeGrafter"/>
</dbReference>
<feature type="signal peptide" evidence="1">
    <location>
        <begin position="1"/>
        <end position="16"/>
    </location>
</feature>
<dbReference type="Gene3D" id="2.60.120.200">
    <property type="match status" value="1"/>
</dbReference>
<dbReference type="InterPro" id="IPR013320">
    <property type="entry name" value="ConA-like_dom_sf"/>
</dbReference>
<dbReference type="Proteomes" id="UP000323067">
    <property type="component" value="Chromosome v"/>
</dbReference>
<proteinExistence type="predicted"/>
<dbReference type="GO" id="GO:0030246">
    <property type="term" value="F:carbohydrate binding"/>
    <property type="evidence" value="ECO:0007669"/>
    <property type="project" value="UniProtKB-KW"/>
</dbReference>
<feature type="chain" id="PRO_5014195491" evidence="1">
    <location>
        <begin position="17"/>
        <end position="364"/>
    </location>
</feature>
<dbReference type="EMBL" id="CP023325">
    <property type="protein sequence ID" value="ATY64187.1"/>
    <property type="molecule type" value="Genomic_DNA"/>
</dbReference>
<feature type="domain" description="GH16" evidence="2">
    <location>
        <begin position="13"/>
        <end position="304"/>
    </location>
</feature>
<dbReference type="InterPro" id="IPR050546">
    <property type="entry name" value="Glycosyl_Hydrlase_16"/>
</dbReference>
<dbReference type="PROSITE" id="PS51762">
    <property type="entry name" value="GH16_2"/>
    <property type="match status" value="1"/>
</dbReference>
<keyword evidence="3" id="KW-0430">Lectin</keyword>
<reference evidence="3 4" key="1">
    <citation type="journal article" date="2017" name="BMC Genomics">
        <title>Chromosome level assembly and secondary metabolite potential of the parasitic fungus Cordyceps militaris.</title>
        <authorList>
            <person name="Kramer G.J."/>
            <person name="Nodwell J.R."/>
        </authorList>
    </citation>
    <scope>NUCLEOTIDE SEQUENCE [LARGE SCALE GENOMIC DNA]</scope>
    <source>
        <strain evidence="3 4">ATCC 34164</strain>
    </source>
</reference>
<sequence>MRAVIVWAGLAGLTSATAPNRQYTLVESYNHTNFFDKFNFFEVTHRLGSLADIKRSNYSTGNYNDVDPTSGYINYRNRDDAVKLGLIATQGSEMFLGVNHRDILDPKGKGRDSVRIESKQLYNYGLFIAEFTHLPKVTCGVWPAFWTFGDPWPVKGEMDIYENWNLAKDNAMTLHTGDSKEVGNCTICQENMVNPVVTTNCDVTFQDEHQSPNQACQTLEQGGQWGSQSGGVYAMEWTSGFVRLWSWSREETPADVKCRQPKPQLWGKPLFWAGGSSCDMDSHLRDQKLVLNIDFCGVAAGNPTLWGQQCRNATGYENCADYVAKHPDDFADAFWKVRGIDIYQAASNCTHSLATLRSSRLRRA</sequence>